<dbReference type="Proteomes" id="UP000799438">
    <property type="component" value="Unassembled WGS sequence"/>
</dbReference>
<dbReference type="InterPro" id="IPR017972">
    <property type="entry name" value="Cyt_P450_CS"/>
</dbReference>
<dbReference type="PROSITE" id="PS00086">
    <property type="entry name" value="CYTOCHROME_P450"/>
    <property type="match status" value="1"/>
</dbReference>
<dbReference type="EMBL" id="ML995536">
    <property type="protein sequence ID" value="KAF2136067.1"/>
    <property type="molecule type" value="Genomic_DNA"/>
</dbReference>
<dbReference type="GO" id="GO:0005506">
    <property type="term" value="F:iron ion binding"/>
    <property type="evidence" value="ECO:0007669"/>
    <property type="project" value="InterPro"/>
</dbReference>
<evidence type="ECO:0000256" key="3">
    <source>
        <dbReference type="ARBA" id="ARBA00022617"/>
    </source>
</evidence>
<dbReference type="RefSeq" id="XP_033391785.1">
    <property type="nucleotide sequence ID" value="XM_033537646.1"/>
</dbReference>
<evidence type="ECO:0000256" key="1">
    <source>
        <dbReference type="ARBA" id="ARBA00001971"/>
    </source>
</evidence>
<name>A0A6A6AZ58_9PEZI</name>
<comment type="cofactor">
    <cofactor evidence="1 6">
        <name>heme</name>
        <dbReference type="ChEBI" id="CHEBI:30413"/>
    </cofactor>
</comment>
<dbReference type="AlphaFoldDB" id="A0A6A6AZ58"/>
<keyword evidence="7" id="KW-0503">Monooxygenase</keyword>
<dbReference type="GeneID" id="54295142"/>
<protein>
    <recommendedName>
        <fullName evidence="10">Cytochrome P450</fullName>
    </recommendedName>
</protein>
<dbReference type="SUPFAM" id="SSF48264">
    <property type="entry name" value="Cytochrome P450"/>
    <property type="match status" value="1"/>
</dbReference>
<evidence type="ECO:0000256" key="6">
    <source>
        <dbReference type="PIRSR" id="PIRSR602401-1"/>
    </source>
</evidence>
<accession>A0A6A6AZ58</accession>
<dbReference type="InterPro" id="IPR002401">
    <property type="entry name" value="Cyt_P450_E_grp-I"/>
</dbReference>
<dbReference type="GO" id="GO:0016705">
    <property type="term" value="F:oxidoreductase activity, acting on paired donors, with incorporation or reduction of molecular oxygen"/>
    <property type="evidence" value="ECO:0007669"/>
    <property type="project" value="InterPro"/>
</dbReference>
<dbReference type="OrthoDB" id="1470350at2759"/>
<reference evidence="8" key="1">
    <citation type="journal article" date="2020" name="Stud. Mycol.">
        <title>101 Dothideomycetes genomes: a test case for predicting lifestyles and emergence of pathogens.</title>
        <authorList>
            <person name="Haridas S."/>
            <person name="Albert R."/>
            <person name="Binder M."/>
            <person name="Bloem J."/>
            <person name="Labutti K."/>
            <person name="Salamov A."/>
            <person name="Andreopoulos B."/>
            <person name="Baker S."/>
            <person name="Barry K."/>
            <person name="Bills G."/>
            <person name="Bluhm B."/>
            <person name="Cannon C."/>
            <person name="Castanera R."/>
            <person name="Culley D."/>
            <person name="Daum C."/>
            <person name="Ezra D."/>
            <person name="Gonzalez J."/>
            <person name="Henrissat B."/>
            <person name="Kuo A."/>
            <person name="Liang C."/>
            <person name="Lipzen A."/>
            <person name="Lutzoni F."/>
            <person name="Magnuson J."/>
            <person name="Mondo S."/>
            <person name="Nolan M."/>
            <person name="Ohm R."/>
            <person name="Pangilinan J."/>
            <person name="Park H.-J."/>
            <person name="Ramirez L."/>
            <person name="Alfaro M."/>
            <person name="Sun H."/>
            <person name="Tritt A."/>
            <person name="Yoshinaga Y."/>
            <person name="Zwiers L.-H."/>
            <person name="Turgeon B."/>
            <person name="Goodwin S."/>
            <person name="Spatafora J."/>
            <person name="Crous P."/>
            <person name="Grigoriev I."/>
        </authorList>
    </citation>
    <scope>NUCLEOTIDE SEQUENCE</scope>
    <source>
        <strain evidence="8">CBS 121167</strain>
    </source>
</reference>
<dbReference type="GO" id="GO:0004497">
    <property type="term" value="F:monooxygenase activity"/>
    <property type="evidence" value="ECO:0007669"/>
    <property type="project" value="UniProtKB-KW"/>
</dbReference>
<dbReference type="PANTHER" id="PTHR24305:SF210">
    <property type="entry name" value="CYTOCHROME P450 MONOOXYGENASE ASQL-RELATED"/>
    <property type="match status" value="1"/>
</dbReference>
<dbReference type="Pfam" id="PF00067">
    <property type="entry name" value="p450"/>
    <property type="match status" value="1"/>
</dbReference>
<feature type="binding site" description="axial binding residue" evidence="6">
    <location>
        <position position="420"/>
    </location>
    <ligand>
        <name>heme</name>
        <dbReference type="ChEBI" id="CHEBI:30413"/>
    </ligand>
    <ligandPart>
        <name>Fe</name>
        <dbReference type="ChEBI" id="CHEBI:18248"/>
    </ligandPart>
</feature>
<dbReference type="CDD" id="cd11058">
    <property type="entry name" value="CYP60B-like"/>
    <property type="match status" value="1"/>
</dbReference>
<dbReference type="Gene3D" id="1.10.630.10">
    <property type="entry name" value="Cytochrome P450"/>
    <property type="match status" value="1"/>
</dbReference>
<evidence type="ECO:0000313" key="9">
    <source>
        <dbReference type="Proteomes" id="UP000799438"/>
    </source>
</evidence>
<proteinExistence type="inferred from homology"/>
<dbReference type="PRINTS" id="PR00463">
    <property type="entry name" value="EP450I"/>
</dbReference>
<evidence type="ECO:0008006" key="10">
    <source>
        <dbReference type="Google" id="ProtNLM"/>
    </source>
</evidence>
<evidence type="ECO:0000256" key="7">
    <source>
        <dbReference type="RuleBase" id="RU000461"/>
    </source>
</evidence>
<evidence type="ECO:0000256" key="5">
    <source>
        <dbReference type="ARBA" id="ARBA00023004"/>
    </source>
</evidence>
<organism evidence="8 9">
    <name type="scientific">Aplosporella prunicola CBS 121167</name>
    <dbReference type="NCBI Taxonomy" id="1176127"/>
    <lineage>
        <taxon>Eukaryota</taxon>
        <taxon>Fungi</taxon>
        <taxon>Dikarya</taxon>
        <taxon>Ascomycota</taxon>
        <taxon>Pezizomycotina</taxon>
        <taxon>Dothideomycetes</taxon>
        <taxon>Dothideomycetes incertae sedis</taxon>
        <taxon>Botryosphaeriales</taxon>
        <taxon>Aplosporellaceae</taxon>
        <taxon>Aplosporella</taxon>
    </lineage>
</organism>
<keyword evidence="4 6" id="KW-0479">Metal-binding</keyword>
<keyword evidence="5 6" id="KW-0408">Iron</keyword>
<keyword evidence="3 6" id="KW-0349">Heme</keyword>
<dbReference type="PRINTS" id="PR00385">
    <property type="entry name" value="P450"/>
</dbReference>
<gene>
    <name evidence="8" type="ORF">K452DRAFT_238191</name>
</gene>
<dbReference type="PANTHER" id="PTHR24305">
    <property type="entry name" value="CYTOCHROME P450"/>
    <property type="match status" value="1"/>
</dbReference>
<dbReference type="InterPro" id="IPR036396">
    <property type="entry name" value="Cyt_P450_sf"/>
</dbReference>
<evidence type="ECO:0000256" key="2">
    <source>
        <dbReference type="ARBA" id="ARBA00010617"/>
    </source>
</evidence>
<comment type="similarity">
    <text evidence="2 7">Belongs to the cytochrome P450 family.</text>
</comment>
<evidence type="ECO:0000313" key="8">
    <source>
        <dbReference type="EMBL" id="KAF2136067.1"/>
    </source>
</evidence>
<keyword evidence="7" id="KW-0560">Oxidoreductase</keyword>
<sequence length="475" mass="54436">MLAVYLLYLHPLSRFPGPKLWVLSRLPNARSLRRGTFIHDLKALHDKYGPIVRYSPNKLSLIGPSAWQDIYGHHGGEKNFSRNPLWYQRAPNGAHTILSADNTTHARIRKLLSHAFSEKALKQQEHLIQVYLDLLVTRLKNKADNRPINIKDYFQFTTFDIAGDLEFGESFGCLEKEDYHHWISVMLAHFKRLVLLGSTLMFLPILRPIVRLLIPKRVREQRMQQFEFSRAKVGRRLDVGDDPTRPDFMTYVCRHNDEKGMTRDEIDATFDILVTAGSETTATTMTGILHYLLRYPDKFQKLKDEIRTAFSHPSEIDIKNTTRLPYLTAVINEGLRLCPPAPTMLPRLVPERGAEVCGHWLPGGTSVGVPPWSAFRSASNFASPDSFIPERWINPTKGGLALHPHEPSAFMLFSYGPRNCLGKFLAWAEIRLVLSHLVWNFEVVVKGPGYKWEDQLTFIMWEKQPLVVGLTPVIH</sequence>
<keyword evidence="9" id="KW-1185">Reference proteome</keyword>
<evidence type="ECO:0000256" key="4">
    <source>
        <dbReference type="ARBA" id="ARBA00022723"/>
    </source>
</evidence>
<dbReference type="InterPro" id="IPR001128">
    <property type="entry name" value="Cyt_P450"/>
</dbReference>
<dbReference type="GO" id="GO:0020037">
    <property type="term" value="F:heme binding"/>
    <property type="evidence" value="ECO:0007669"/>
    <property type="project" value="InterPro"/>
</dbReference>
<dbReference type="InterPro" id="IPR050121">
    <property type="entry name" value="Cytochrome_P450_monoxygenase"/>
</dbReference>